<evidence type="ECO:0000256" key="1">
    <source>
        <dbReference type="ARBA" id="ARBA00012513"/>
    </source>
</evidence>
<evidence type="ECO:0000256" key="5">
    <source>
        <dbReference type="ARBA" id="ARBA00022777"/>
    </source>
</evidence>
<keyword evidence="5 8" id="KW-0418">Kinase</keyword>
<evidence type="ECO:0000256" key="4">
    <source>
        <dbReference type="ARBA" id="ARBA00022741"/>
    </source>
</evidence>
<dbReference type="PROSITE" id="PS50011">
    <property type="entry name" value="PROTEIN_KINASE_DOM"/>
    <property type="match status" value="1"/>
</dbReference>
<dbReference type="CDD" id="cd14014">
    <property type="entry name" value="STKc_PknB_like"/>
    <property type="match status" value="1"/>
</dbReference>
<organism evidence="8 9">
    <name type="scientific">Conexibacter arvalis</name>
    <dbReference type="NCBI Taxonomy" id="912552"/>
    <lineage>
        <taxon>Bacteria</taxon>
        <taxon>Bacillati</taxon>
        <taxon>Actinomycetota</taxon>
        <taxon>Thermoleophilia</taxon>
        <taxon>Solirubrobacterales</taxon>
        <taxon>Conexibacteraceae</taxon>
        <taxon>Conexibacter</taxon>
    </lineage>
</organism>
<dbReference type="InterPro" id="IPR011009">
    <property type="entry name" value="Kinase-like_dom_sf"/>
</dbReference>
<name>A0A840I8L5_9ACTN</name>
<dbReference type="SUPFAM" id="SSF56112">
    <property type="entry name" value="Protein kinase-like (PK-like)"/>
    <property type="match status" value="1"/>
</dbReference>
<evidence type="ECO:0000256" key="3">
    <source>
        <dbReference type="ARBA" id="ARBA00022679"/>
    </source>
</evidence>
<dbReference type="AlphaFoldDB" id="A0A840I8L5"/>
<dbReference type="Pfam" id="PF00069">
    <property type="entry name" value="Pkinase"/>
    <property type="match status" value="1"/>
</dbReference>
<dbReference type="Proteomes" id="UP000585272">
    <property type="component" value="Unassembled WGS sequence"/>
</dbReference>
<dbReference type="Gene3D" id="1.10.510.10">
    <property type="entry name" value="Transferase(Phosphotransferase) domain 1"/>
    <property type="match status" value="1"/>
</dbReference>
<evidence type="ECO:0000259" key="7">
    <source>
        <dbReference type="PROSITE" id="PS50011"/>
    </source>
</evidence>
<protein>
    <recommendedName>
        <fullName evidence="1">non-specific serine/threonine protein kinase</fullName>
        <ecNumber evidence="1">2.7.11.1</ecNumber>
    </recommendedName>
</protein>
<dbReference type="PANTHER" id="PTHR43289:SF6">
    <property type="entry name" value="SERINE_THREONINE-PROTEIN KINASE NEKL-3"/>
    <property type="match status" value="1"/>
</dbReference>
<dbReference type="RefSeq" id="WP_183338543.1">
    <property type="nucleotide sequence ID" value="NZ_JACHNU010000001.1"/>
</dbReference>
<accession>A0A840I8L5</accession>
<evidence type="ECO:0000313" key="9">
    <source>
        <dbReference type="Proteomes" id="UP000585272"/>
    </source>
</evidence>
<sequence length="259" mass="28244">MKPLSPGRELVPGVRVSAHLHRSRHLDVYAAACERRGCPVVVKTVRPDRLSRADVARDLLREGRLLRRLTHPHIARGYDVHREPRPAIVLETIGGETLAHLLDRRDLPAREVAELGRQLASALGYLHAEGYVHLDLKPSNVVADAGRAKLLDLSIAQRPGPIRAGRGTWCNMAPEQAAGGRVTAAADVWGLGTVLWEAATGVNPFDEIDQLRERAESVRSLRPRLPRPLAEAIDGCLEPRPADRPALAELREGLAACAG</sequence>
<proteinExistence type="predicted"/>
<evidence type="ECO:0000256" key="6">
    <source>
        <dbReference type="ARBA" id="ARBA00022840"/>
    </source>
</evidence>
<dbReference type="Gene3D" id="3.30.200.20">
    <property type="entry name" value="Phosphorylase Kinase, domain 1"/>
    <property type="match status" value="1"/>
</dbReference>
<keyword evidence="9" id="KW-1185">Reference proteome</keyword>
<reference evidence="8 9" key="1">
    <citation type="submission" date="2020-08" db="EMBL/GenBank/DDBJ databases">
        <title>Genomic Encyclopedia of Archaeal and Bacterial Type Strains, Phase II (KMG-II): from individual species to whole genera.</title>
        <authorList>
            <person name="Goeker M."/>
        </authorList>
    </citation>
    <scope>NUCLEOTIDE SEQUENCE [LARGE SCALE GENOMIC DNA]</scope>
    <source>
        <strain evidence="8 9">DSM 23288</strain>
    </source>
</reference>
<dbReference type="EMBL" id="JACHNU010000001">
    <property type="protein sequence ID" value="MBB4660872.1"/>
    <property type="molecule type" value="Genomic_DNA"/>
</dbReference>
<dbReference type="GO" id="GO:0005524">
    <property type="term" value="F:ATP binding"/>
    <property type="evidence" value="ECO:0007669"/>
    <property type="project" value="UniProtKB-KW"/>
</dbReference>
<evidence type="ECO:0000256" key="2">
    <source>
        <dbReference type="ARBA" id="ARBA00022527"/>
    </source>
</evidence>
<dbReference type="SMART" id="SM00220">
    <property type="entry name" value="S_TKc"/>
    <property type="match status" value="1"/>
</dbReference>
<comment type="caution">
    <text evidence="8">The sequence shown here is derived from an EMBL/GenBank/DDBJ whole genome shotgun (WGS) entry which is preliminary data.</text>
</comment>
<dbReference type="EC" id="2.7.11.1" evidence="1"/>
<dbReference type="GO" id="GO:0004674">
    <property type="term" value="F:protein serine/threonine kinase activity"/>
    <property type="evidence" value="ECO:0007669"/>
    <property type="project" value="UniProtKB-KW"/>
</dbReference>
<keyword evidence="2 8" id="KW-0723">Serine/threonine-protein kinase</keyword>
<keyword evidence="6" id="KW-0067">ATP-binding</keyword>
<gene>
    <name evidence="8" type="ORF">BDZ31_000445</name>
</gene>
<dbReference type="PANTHER" id="PTHR43289">
    <property type="entry name" value="MITOGEN-ACTIVATED PROTEIN KINASE KINASE KINASE 20-RELATED"/>
    <property type="match status" value="1"/>
</dbReference>
<feature type="domain" description="Protein kinase" evidence="7">
    <location>
        <begin position="14"/>
        <end position="259"/>
    </location>
</feature>
<keyword evidence="4" id="KW-0547">Nucleotide-binding</keyword>
<dbReference type="InterPro" id="IPR000719">
    <property type="entry name" value="Prot_kinase_dom"/>
</dbReference>
<keyword evidence="3" id="KW-0808">Transferase</keyword>
<evidence type="ECO:0000313" key="8">
    <source>
        <dbReference type="EMBL" id="MBB4660872.1"/>
    </source>
</evidence>